<feature type="region of interest" description="Disordered" evidence="1">
    <location>
        <begin position="921"/>
        <end position="950"/>
    </location>
</feature>
<dbReference type="GO" id="GO:0035312">
    <property type="term" value="F:5'-3' DNA exonuclease activity"/>
    <property type="evidence" value="ECO:0007669"/>
    <property type="project" value="TreeGrafter"/>
</dbReference>
<dbReference type="SUPFAM" id="SSF89550">
    <property type="entry name" value="PHP domain-like"/>
    <property type="match status" value="1"/>
</dbReference>
<dbReference type="EMBL" id="QICN01000013">
    <property type="protein sequence ID" value="PXV64274.1"/>
    <property type="molecule type" value="Genomic_DNA"/>
</dbReference>
<dbReference type="Gene3D" id="3.20.20.140">
    <property type="entry name" value="Metal-dependent hydrolases"/>
    <property type="match status" value="1"/>
</dbReference>
<accession>A0A318E0Q9</accession>
<organism evidence="2 3">
    <name type="scientific">Sinimarinibacterium flocculans</name>
    <dbReference type="NCBI Taxonomy" id="985250"/>
    <lineage>
        <taxon>Bacteria</taxon>
        <taxon>Pseudomonadati</taxon>
        <taxon>Pseudomonadota</taxon>
        <taxon>Gammaproteobacteria</taxon>
        <taxon>Nevskiales</taxon>
        <taxon>Nevskiaceae</taxon>
        <taxon>Sinimarinibacterium</taxon>
    </lineage>
</organism>
<feature type="region of interest" description="Disordered" evidence="1">
    <location>
        <begin position="137"/>
        <end position="160"/>
    </location>
</feature>
<dbReference type="PANTHER" id="PTHR42924:SF3">
    <property type="entry name" value="POLYMERASE_HISTIDINOL PHOSPHATASE N-TERMINAL DOMAIN-CONTAINING PROTEIN"/>
    <property type="match status" value="1"/>
</dbReference>
<dbReference type="GO" id="GO:0004534">
    <property type="term" value="F:5'-3' RNA exonuclease activity"/>
    <property type="evidence" value="ECO:0007669"/>
    <property type="project" value="TreeGrafter"/>
</dbReference>
<name>A0A318E0Q9_9GAMM</name>
<dbReference type="Proteomes" id="UP000248330">
    <property type="component" value="Unassembled WGS sequence"/>
</dbReference>
<dbReference type="CDD" id="cd07432">
    <property type="entry name" value="PHP_HisPPase"/>
    <property type="match status" value="1"/>
</dbReference>
<comment type="caution">
    <text evidence="2">The sequence shown here is derived from an EMBL/GenBank/DDBJ whole genome shotgun (WGS) entry which is preliminary data.</text>
</comment>
<dbReference type="RefSeq" id="WP_146216659.1">
    <property type="nucleotide sequence ID" value="NZ_CAWNXA010000013.1"/>
</dbReference>
<dbReference type="InterPro" id="IPR052018">
    <property type="entry name" value="PHP_domain"/>
</dbReference>
<proteinExistence type="predicted"/>
<evidence type="ECO:0000313" key="2">
    <source>
        <dbReference type="EMBL" id="PXV64274.1"/>
    </source>
</evidence>
<dbReference type="InterPro" id="IPR023296">
    <property type="entry name" value="Glyco_hydro_beta-prop_sf"/>
</dbReference>
<evidence type="ECO:0000313" key="3">
    <source>
        <dbReference type="Proteomes" id="UP000248330"/>
    </source>
</evidence>
<dbReference type="AlphaFoldDB" id="A0A318E0Q9"/>
<keyword evidence="3" id="KW-1185">Reference proteome</keyword>
<dbReference type="OrthoDB" id="9764969at2"/>
<gene>
    <name evidence="2" type="ORF">C8D93_11368</name>
</gene>
<dbReference type="NCBIfam" id="NF038032">
    <property type="entry name" value="CehA_McbA_metalo"/>
    <property type="match status" value="1"/>
</dbReference>
<dbReference type="PANTHER" id="PTHR42924">
    <property type="entry name" value="EXONUCLEASE"/>
    <property type="match status" value="1"/>
</dbReference>
<dbReference type="SUPFAM" id="SSF75005">
    <property type="entry name" value="Arabinanase/levansucrase/invertase"/>
    <property type="match status" value="1"/>
</dbReference>
<dbReference type="InterPro" id="IPR016195">
    <property type="entry name" value="Pol/histidinol_Pase-like"/>
</dbReference>
<protein>
    <submittedName>
        <fullName evidence="2">Putative metal-dependent phosphoesterase TrpH</fullName>
    </submittedName>
</protein>
<reference evidence="2 3" key="1">
    <citation type="submission" date="2018-04" db="EMBL/GenBank/DDBJ databases">
        <title>Genomic Encyclopedia of Type Strains, Phase IV (KMG-IV): sequencing the most valuable type-strain genomes for metagenomic binning, comparative biology and taxonomic classification.</title>
        <authorList>
            <person name="Goeker M."/>
        </authorList>
    </citation>
    <scope>NUCLEOTIDE SEQUENCE [LARGE SCALE GENOMIC DNA]</scope>
    <source>
        <strain evidence="2 3">DSM 104150</strain>
    </source>
</reference>
<evidence type="ECO:0000256" key="1">
    <source>
        <dbReference type="SAM" id="MobiDB-lite"/>
    </source>
</evidence>
<sequence>MPPTPEQAGKASAAATSVLLCAALLAGCDGSGEGSRGSAPTPADPLSLQLTVEGDGQVSSSPRTRDCFGACTLDFAAGTRPTLLAVPARGGRFAGWGGACADETTSVCTPAGSGSLRVTARFEPVPAEAADWYEGDLHTHSDHSSDGSLPRQTFDDRAPGNMPITDILRLAGNLGADFLPITDHRTYDQHYDPQWTSDTVLLIPGEEANGRPHATVHGAVDMIDQNAALEGAPGSRVVQESIWLAHSQGAVWVSAHPDRDSVDSDGDPLSRADAVGVDLVEIWNRAENPEAEIDYAENRWNAGWRFGVAGASDNHFKELWALGGTPLRPATATLAPVLNERAVLDSLRSGSTIVYSNGPTTPRVKLEADFDGDGVFEAVAGQERLVPGGTAGRLRARVEGGLGSRLLIFAAPGRSAGPIASIALAGAPGGDEHEIEVVTPEDPGWYRAELRSIGLAEPASLLTGVLLGPYNLENLFQELLAQLRAATSPIFVSAAPVAPVGDFLPPADAGQDDGAEYALGAPGEFAGFPDAAVDAGVLHVVGEVHDAQATRVQYLARSADGRWLPPLTLSDSNSARFPKVAARDGRIVVAWQDERAGQIPRRPAVWLRVSDDGGLSFGPEIAVRGTEGRAMHPELALAADGAAHLVWQEITAGAPFDVWYTTLDADGVVAEAVNLSRAGKDIDPGSPLDARSARYPASVWPAIALDAAGPVVAWQDNRFDLDPLWTGGAGYGEGTSPDDWQIAVLRPGLDAAPVFLGDSDAADRHPDVIIDGAGRTHVVWDSKALLAAGANLRILAAVRAPTAADFSSAQAVAETPAASARRPRLGLDGQGSARLNWFDSRSADWRWRVMHAAYDGAQWGAGSLLDGPGVNTWPVPAGPFTVFASTRHAQRLQRDRTQQVFAIAGASPVARAATPLTRRLAPMPPEHADPDDCAHPIPGPIPATSGVHTR</sequence>